<keyword evidence="3" id="KW-1185">Reference proteome</keyword>
<evidence type="ECO:0000256" key="1">
    <source>
        <dbReference type="SAM" id="MobiDB-lite"/>
    </source>
</evidence>
<accession>A0A067TH19</accession>
<reference evidence="3" key="1">
    <citation type="journal article" date="2014" name="Proc. Natl. Acad. Sci. U.S.A.">
        <title>Extensive sampling of basidiomycete genomes demonstrates inadequacy of the white-rot/brown-rot paradigm for wood decay fungi.</title>
        <authorList>
            <person name="Riley R."/>
            <person name="Salamov A.A."/>
            <person name="Brown D.W."/>
            <person name="Nagy L.G."/>
            <person name="Floudas D."/>
            <person name="Held B.W."/>
            <person name="Levasseur A."/>
            <person name="Lombard V."/>
            <person name="Morin E."/>
            <person name="Otillar R."/>
            <person name="Lindquist E.A."/>
            <person name="Sun H."/>
            <person name="LaButti K.M."/>
            <person name="Schmutz J."/>
            <person name="Jabbour D."/>
            <person name="Luo H."/>
            <person name="Baker S.E."/>
            <person name="Pisabarro A.G."/>
            <person name="Walton J.D."/>
            <person name="Blanchette R.A."/>
            <person name="Henrissat B."/>
            <person name="Martin F."/>
            <person name="Cullen D."/>
            <person name="Hibbett D.S."/>
            <person name="Grigoriev I.V."/>
        </authorList>
    </citation>
    <scope>NUCLEOTIDE SEQUENCE [LARGE SCALE GENOMIC DNA]</scope>
    <source>
        <strain evidence="3">CBS 339.88</strain>
    </source>
</reference>
<evidence type="ECO:0000313" key="2">
    <source>
        <dbReference type="EMBL" id="KDR82480.1"/>
    </source>
</evidence>
<feature type="region of interest" description="Disordered" evidence="1">
    <location>
        <begin position="31"/>
        <end position="87"/>
    </location>
</feature>
<dbReference type="HOGENOM" id="CLU_1532666_0_0_1"/>
<name>A0A067TH19_GALM3</name>
<protein>
    <submittedName>
        <fullName evidence="2">Uncharacterized protein</fullName>
    </submittedName>
</protein>
<dbReference type="Proteomes" id="UP000027222">
    <property type="component" value="Unassembled WGS sequence"/>
</dbReference>
<gene>
    <name evidence="2" type="ORF">GALMADRAFT_134090</name>
</gene>
<dbReference type="AlphaFoldDB" id="A0A067TH19"/>
<evidence type="ECO:0000313" key="3">
    <source>
        <dbReference type="Proteomes" id="UP000027222"/>
    </source>
</evidence>
<sequence>MLFLSSPTPTPASTKFTSRWSSFVKDPTLTTLTPSIAYNPPTPPAPGSKSRHTTPSSLSPIAHKHQARISPHPPDSPDGGGGSTANDSETLEVFTIIIHIFLSANAKESSRSHGDVSPGSSGACVTYGNVQVAINSEHVTHQLHPISLSPQTQLLTPALTPLSSFPLHVPAPQSF</sequence>
<organism evidence="2 3">
    <name type="scientific">Galerina marginata (strain CBS 339.88)</name>
    <dbReference type="NCBI Taxonomy" id="685588"/>
    <lineage>
        <taxon>Eukaryota</taxon>
        <taxon>Fungi</taxon>
        <taxon>Dikarya</taxon>
        <taxon>Basidiomycota</taxon>
        <taxon>Agaricomycotina</taxon>
        <taxon>Agaricomycetes</taxon>
        <taxon>Agaricomycetidae</taxon>
        <taxon>Agaricales</taxon>
        <taxon>Agaricineae</taxon>
        <taxon>Strophariaceae</taxon>
        <taxon>Galerina</taxon>
    </lineage>
</organism>
<proteinExistence type="predicted"/>
<feature type="region of interest" description="Disordered" evidence="1">
    <location>
        <begin position="1"/>
        <end position="20"/>
    </location>
</feature>
<dbReference type="EMBL" id="KL142369">
    <property type="protein sequence ID" value="KDR82480.1"/>
    <property type="molecule type" value="Genomic_DNA"/>
</dbReference>